<dbReference type="EMBL" id="UZAE01012183">
    <property type="protein sequence ID" value="VDO03914.1"/>
    <property type="molecule type" value="Genomic_DNA"/>
</dbReference>
<dbReference type="OrthoDB" id="6269039at2759"/>
<keyword evidence="1" id="KW-0175">Coiled coil</keyword>
<feature type="coiled-coil region" evidence="1">
    <location>
        <begin position="489"/>
        <end position="563"/>
    </location>
</feature>
<dbReference type="Proteomes" id="UP000278807">
    <property type="component" value="Unassembled WGS sequence"/>
</dbReference>
<name>A0A0R3TLE1_RODNA</name>
<feature type="region of interest" description="Disordered" evidence="2">
    <location>
        <begin position="1"/>
        <end position="33"/>
    </location>
</feature>
<accession>A0A0R3TLE1</accession>
<protein>
    <submittedName>
        <fullName evidence="5">Spc7 domain-containing protein</fullName>
    </submittedName>
</protein>
<dbReference type="AlphaFoldDB" id="A0A0R3TLE1"/>
<keyword evidence="4" id="KW-1185">Reference proteome</keyword>
<sequence length="867" mass="97129">MTGGGQKKARKSALKLPSCSAEKDSAPPPKRVSFSKRIEIQEFGNLTNECYRPITSSYPVDDSVNMDESFTQNAPGPICISPNISSSGSDMDVSMNVTYDEHVISPDHTPQERRKPQATYFPSNKTVDVSMGTSSEISANMEECSIVSALEGNFNDKANNESEMESMAEVTLSCTPTRKQPPHIDVTMHSELTPKIVSTLNTKSSLIFSASSRTMEVEHVTHDDLEGGGIEEENFYEKSYSNPLEEFNLIRPTPASFDVLGSMRCRSPAPPSTPLTKIVVAAGRTLPSFSPNFATKQPPLSRSRYGGFSLSLPGKTELSAEREIQLSRSLLAGFDSFLPTFNGALKSVKIDELPVVARKRMTIEEFSNELLQIDFASVIDASAFEEELAQVIPMKLWESGELNPISTRFIRHFIEDVTTTYNLIESGRTAELHYRMGQSAKVLLTGKTQRISSLREHFFNHVCDVATKRMLSELSEPINKMEIEVQEYLASLERDVRAKQAEMKRLQEELNGWTELLDDDASFIAIRKARECTDSIKDDISQVLRERNELQQQSEVLKQTNRKSPFNGCPQHHPISYFAGLGTSLTAFGPPVPQSRVLEACRRLQVLQYPLNAYTFCLAVEENSYIITTFYGLITFRVDCAPSSNSLWSASNLEITNLDVAFRRSENHFDSSDSCSLDPALMKTTNSVGEYAFRRMKENWQLVADNLLGRKFEDALDFFEYVLHSYALLATCLHGLCSLGILITLETSWHSISIPDLYETKSRCDPWRLSKNFYVLGKALSLEISRDSEPFRLSGYVAPKNSTNLLKTEFKIYSPHDLFKPEASKSIEVKDLFGNSRLDLLKSPTISPKDTVVDIHEKLISIAKALK</sequence>
<evidence type="ECO:0000313" key="4">
    <source>
        <dbReference type="Proteomes" id="UP000278807"/>
    </source>
</evidence>
<dbReference type="WBParaSite" id="HNAJ_0000805801-mRNA-1">
    <property type="protein sequence ID" value="HNAJ_0000805801-mRNA-1"/>
    <property type="gene ID" value="HNAJ_0000805801"/>
</dbReference>
<organism evidence="5">
    <name type="scientific">Rodentolepis nana</name>
    <name type="common">Dwarf tapeworm</name>
    <name type="synonym">Hymenolepis nana</name>
    <dbReference type="NCBI Taxonomy" id="102285"/>
    <lineage>
        <taxon>Eukaryota</taxon>
        <taxon>Metazoa</taxon>
        <taxon>Spiralia</taxon>
        <taxon>Lophotrochozoa</taxon>
        <taxon>Platyhelminthes</taxon>
        <taxon>Cestoda</taxon>
        <taxon>Eucestoda</taxon>
        <taxon>Cyclophyllidea</taxon>
        <taxon>Hymenolepididae</taxon>
        <taxon>Rodentolepis</taxon>
    </lineage>
</organism>
<evidence type="ECO:0000256" key="1">
    <source>
        <dbReference type="SAM" id="Coils"/>
    </source>
</evidence>
<evidence type="ECO:0000313" key="5">
    <source>
        <dbReference type="WBParaSite" id="HNAJ_0000805801-mRNA-1"/>
    </source>
</evidence>
<reference evidence="3 4" key="2">
    <citation type="submission" date="2018-11" db="EMBL/GenBank/DDBJ databases">
        <authorList>
            <consortium name="Pathogen Informatics"/>
        </authorList>
    </citation>
    <scope>NUCLEOTIDE SEQUENCE [LARGE SCALE GENOMIC DNA]</scope>
</reference>
<gene>
    <name evidence="3" type="ORF">HNAJ_LOCUS8054</name>
</gene>
<evidence type="ECO:0000313" key="3">
    <source>
        <dbReference type="EMBL" id="VDO03914.1"/>
    </source>
</evidence>
<evidence type="ECO:0000256" key="2">
    <source>
        <dbReference type="SAM" id="MobiDB-lite"/>
    </source>
</evidence>
<reference evidence="5" key="1">
    <citation type="submission" date="2017-02" db="UniProtKB">
        <authorList>
            <consortium name="WormBaseParasite"/>
        </authorList>
    </citation>
    <scope>IDENTIFICATION</scope>
</reference>
<proteinExistence type="predicted"/>